<dbReference type="Proteomes" id="UP000204095">
    <property type="component" value="Segment"/>
</dbReference>
<dbReference type="KEGG" id="vg:5469674"/>
<reference evidence="1 2" key="1">
    <citation type="journal article" date="2007" name="Virology">
        <title>Sequence and annotation of the 314-kb MT325 and the 321-kb FR483 viruses that infect Chlorella Pbi.</title>
        <authorList>
            <person name="Fitzgerald L.A."/>
            <person name="Graves M.V."/>
            <person name="Li X."/>
            <person name="Feldblyum T."/>
            <person name="Hartigan J."/>
            <person name="Van Etten J.L."/>
        </authorList>
    </citation>
    <scope>NUCLEOTIDE SEQUENCE [LARGE SCALE GENOMIC DNA]</scope>
    <source>
        <strain evidence="1 2">FR483</strain>
    </source>
</reference>
<gene>
    <name evidence="1" type="primary">n699R</name>
    <name evidence="1" type="ORF">FR483_n699R</name>
</gene>
<sequence>MCTCRFHMHPWDPIPRPRVATSIGMWRPMARTFLTIRSSGMSSWMSTRISLGVACLGLDLQIPSRQART</sequence>
<organism evidence="1 2">
    <name type="scientific">Paramecium bursaria Chlorella virus FR483</name>
    <name type="common">PBCV-FR483</name>
    <dbReference type="NCBI Taxonomy" id="399781"/>
    <lineage>
        <taxon>Viruses</taxon>
        <taxon>Varidnaviria</taxon>
        <taxon>Bamfordvirae</taxon>
        <taxon>Nucleocytoviricota</taxon>
        <taxon>Megaviricetes</taxon>
        <taxon>Algavirales</taxon>
        <taxon>Phycodnaviridae</taxon>
        <taxon>Chlorovirus</taxon>
        <taxon>Chlorovirus conductrix</taxon>
        <taxon>Paramecium bursaria Chlorella virus A1</taxon>
    </lineage>
</organism>
<evidence type="ECO:0000313" key="2">
    <source>
        <dbReference type="Proteomes" id="UP000204095"/>
    </source>
</evidence>
<organismHost>
    <name type="scientific">Paramecium bursaria</name>
    <dbReference type="NCBI Taxonomy" id="74790"/>
</organismHost>
<proteinExistence type="predicted"/>
<dbReference type="EMBL" id="DQ890022">
    <property type="protein sequence ID" value="ABT15984.1"/>
    <property type="molecule type" value="Genomic_DNA"/>
</dbReference>
<name>A7J853_PBCVF</name>
<accession>A7J853</accession>
<dbReference type="GeneID" id="5469674"/>
<dbReference type="RefSeq" id="YP_001426331.1">
    <property type="nucleotide sequence ID" value="NC_008603.1"/>
</dbReference>
<protein>
    <submittedName>
        <fullName evidence="1">Uncharacterized protein n699R</fullName>
    </submittedName>
</protein>
<evidence type="ECO:0000313" key="1">
    <source>
        <dbReference type="EMBL" id="ABT15984.1"/>
    </source>
</evidence>